<evidence type="ECO:0000256" key="2">
    <source>
        <dbReference type="ARBA" id="ARBA00022670"/>
    </source>
</evidence>
<dbReference type="InterPro" id="IPR003653">
    <property type="entry name" value="Peptidase_C48_C"/>
</dbReference>
<dbReference type="EMBL" id="JAIVGD010000018">
    <property type="protein sequence ID" value="KAH0754139.1"/>
    <property type="molecule type" value="Genomic_DNA"/>
</dbReference>
<evidence type="ECO:0000259" key="5">
    <source>
        <dbReference type="Pfam" id="PF02902"/>
    </source>
</evidence>
<feature type="compositionally biased region" description="Basic and acidic residues" evidence="4">
    <location>
        <begin position="29"/>
        <end position="39"/>
    </location>
</feature>
<comment type="similarity">
    <text evidence="1">Belongs to the peptidase C48 family.</text>
</comment>
<protein>
    <recommendedName>
        <fullName evidence="5">Ubiquitin-like protease family profile domain-containing protein</fullName>
    </recommendedName>
</protein>
<reference evidence="6 7" key="1">
    <citation type="journal article" date="2021" name="bioRxiv">
        <title>Chromosome-scale and haplotype-resolved genome assembly of a tetraploid potato cultivar.</title>
        <authorList>
            <person name="Sun H."/>
            <person name="Jiao W.-B."/>
            <person name="Krause K."/>
            <person name="Campoy J.A."/>
            <person name="Goel M."/>
            <person name="Folz-Donahue K."/>
            <person name="Kukat C."/>
            <person name="Huettel B."/>
            <person name="Schneeberger K."/>
        </authorList>
    </citation>
    <scope>NUCLEOTIDE SEQUENCE [LARGE SCALE GENOMIC DNA]</scope>
    <source>
        <strain evidence="6">SolTubOtavaFocal</strain>
        <tissue evidence="6">Leaves</tissue>
    </source>
</reference>
<dbReference type="SUPFAM" id="SSF54001">
    <property type="entry name" value="Cysteine proteinases"/>
    <property type="match status" value="1"/>
</dbReference>
<evidence type="ECO:0000256" key="1">
    <source>
        <dbReference type="ARBA" id="ARBA00005234"/>
    </source>
</evidence>
<proteinExistence type="inferred from homology"/>
<dbReference type="Gene3D" id="3.40.395.10">
    <property type="entry name" value="Adenoviral Proteinase, Chain A"/>
    <property type="match status" value="1"/>
</dbReference>
<feature type="compositionally biased region" description="Basic and acidic residues" evidence="4">
    <location>
        <begin position="180"/>
        <end position="191"/>
    </location>
</feature>
<organism evidence="6 7">
    <name type="scientific">Solanum tuberosum</name>
    <name type="common">Potato</name>
    <dbReference type="NCBI Taxonomy" id="4113"/>
    <lineage>
        <taxon>Eukaryota</taxon>
        <taxon>Viridiplantae</taxon>
        <taxon>Streptophyta</taxon>
        <taxon>Embryophyta</taxon>
        <taxon>Tracheophyta</taxon>
        <taxon>Spermatophyta</taxon>
        <taxon>Magnoliopsida</taxon>
        <taxon>eudicotyledons</taxon>
        <taxon>Gunneridae</taxon>
        <taxon>Pentapetalae</taxon>
        <taxon>asterids</taxon>
        <taxon>lamiids</taxon>
        <taxon>Solanales</taxon>
        <taxon>Solanaceae</taxon>
        <taxon>Solanoideae</taxon>
        <taxon>Solaneae</taxon>
        <taxon>Solanum</taxon>
    </lineage>
</organism>
<dbReference type="InterPro" id="IPR038765">
    <property type="entry name" value="Papain-like_cys_pep_sf"/>
</dbReference>
<comment type="caution">
    <text evidence="6">The sequence shown here is derived from an EMBL/GenBank/DDBJ whole genome shotgun (WGS) entry which is preliminary data.</text>
</comment>
<feature type="region of interest" description="Disordered" evidence="4">
    <location>
        <begin position="1"/>
        <end position="39"/>
    </location>
</feature>
<keyword evidence="3" id="KW-0378">Hydrolase</keyword>
<accession>A0ABQ7UQL4</accession>
<dbReference type="Proteomes" id="UP000826656">
    <property type="component" value="Unassembled WGS sequence"/>
</dbReference>
<dbReference type="Pfam" id="PF02902">
    <property type="entry name" value="Peptidase_C48"/>
    <property type="match status" value="1"/>
</dbReference>
<keyword evidence="2" id="KW-0645">Protease</keyword>
<dbReference type="PANTHER" id="PTHR31470">
    <property type="entry name" value="CYSTEINE PROTEINASES SUPERFAMILY PROTEIN-RELATED-RELATED"/>
    <property type="match status" value="1"/>
</dbReference>
<name>A0ABQ7UQL4_SOLTU</name>
<feature type="region of interest" description="Disordered" evidence="4">
    <location>
        <begin position="118"/>
        <end position="191"/>
    </location>
</feature>
<evidence type="ECO:0000256" key="4">
    <source>
        <dbReference type="SAM" id="MobiDB-lite"/>
    </source>
</evidence>
<dbReference type="PANTHER" id="PTHR31470:SF46">
    <property type="entry name" value="ULP1 PROTEASE FAMILY, C-TERMINAL CATALYTIC DOMAIN CONTAINING PROTEIN"/>
    <property type="match status" value="1"/>
</dbReference>
<feature type="domain" description="Ubiquitin-like protease family profile" evidence="5">
    <location>
        <begin position="442"/>
        <end position="479"/>
    </location>
</feature>
<evidence type="ECO:0000313" key="6">
    <source>
        <dbReference type="EMBL" id="KAH0754139.1"/>
    </source>
</evidence>
<keyword evidence="7" id="KW-1185">Reference proteome</keyword>
<sequence>MEQRISGTSPTPSSPSEEKKENSAGPSSDPKEKKDVDNKFDDLKVFIKDNLKVMMKSVRRIKWKKKTVRSLPISDEEVIKEDNVNQSETTNQFVEHNSPIDMEFVNNVLIDIPDVEAEEETQVQQHEVLEDDDTLKDKRGNDDLSEPLSTIDVPLAGNISKKFDDTSKDPQAGEEVSDEVDQRSGENVSKKVIDSTTSTSISAGTQEAIDVLIAGLHSPLCVQPLSAVKSHSLTDTHQFVPDSILPTEILGNEMVVYQLSETLVQRNRMPSRIPQSPYVTEFDSTDKGKQKVEEKVRLISPFDGFGISYQPSSNLLDEYSKWISKGLLKNHASKKPMDDKYRARSALFEFEHMDFHIDVVLYYLRKKSKLHSLNEYRFTTINCLFKTFINDAYNRYYCSASDDNLTTQEHMARGAVISAIERSIKNIIKGFSIPAGLPWHLVDEVYILVNSDGEFHWVLAVVVLKERLIRVYDSSMGTRLREPCGEIKKLATMLPSFLHDSGFFHQTERINWSSLDAYKDSQTGML</sequence>
<evidence type="ECO:0000313" key="7">
    <source>
        <dbReference type="Proteomes" id="UP000826656"/>
    </source>
</evidence>
<evidence type="ECO:0000256" key="3">
    <source>
        <dbReference type="ARBA" id="ARBA00022801"/>
    </source>
</evidence>
<gene>
    <name evidence="6" type="ORF">KY290_024409</name>
</gene>